<sequence>LIIEGKVIVELKTVKEFDDSHLAQLRSYLKATGLKVGLLLNFAKATLKIKRIVN</sequence>
<protein>
    <recommendedName>
        <fullName evidence="2">GxxExxY protein</fullName>
    </recommendedName>
</protein>
<dbReference type="Pfam" id="PF13366">
    <property type="entry name" value="PDDEXK_3"/>
    <property type="match status" value="1"/>
</dbReference>
<proteinExistence type="predicted"/>
<dbReference type="EMBL" id="ADZX01000545">
    <property type="protein sequence ID" value="EFK96208.1"/>
    <property type="molecule type" value="Genomic_DNA"/>
</dbReference>
<gene>
    <name evidence="1" type="ORF">LDC_1770</name>
</gene>
<name>D9PJQ7_9ZZZZ</name>
<dbReference type="NCBIfam" id="TIGR04256">
    <property type="entry name" value="GxxExxY"/>
    <property type="match status" value="1"/>
</dbReference>
<dbReference type="InterPro" id="IPR026350">
    <property type="entry name" value="GxxExxY"/>
</dbReference>
<comment type="caution">
    <text evidence="1">The sequence shown here is derived from an EMBL/GenBank/DDBJ whole genome shotgun (WGS) entry which is preliminary data.</text>
</comment>
<reference evidence="1" key="1">
    <citation type="submission" date="2010-07" db="EMBL/GenBank/DDBJ databases">
        <authorList>
            <consortium name="CONSOLIDER consortium CSD2007-00005"/>
            <person name="Guazzaroni M.-E."/>
            <person name="Richter M."/>
            <person name="Garcia-Salamanca A."/>
            <person name="Yarza P."/>
            <person name="Ferrer M."/>
        </authorList>
    </citation>
    <scope>NUCLEOTIDE SEQUENCE</scope>
</reference>
<accession>D9PJQ7</accession>
<feature type="non-terminal residue" evidence="1">
    <location>
        <position position="1"/>
    </location>
</feature>
<evidence type="ECO:0008006" key="2">
    <source>
        <dbReference type="Google" id="ProtNLM"/>
    </source>
</evidence>
<organism evidence="1">
    <name type="scientific">sediment metagenome</name>
    <dbReference type="NCBI Taxonomy" id="749907"/>
    <lineage>
        <taxon>unclassified sequences</taxon>
        <taxon>metagenomes</taxon>
        <taxon>ecological metagenomes</taxon>
    </lineage>
</organism>
<evidence type="ECO:0000313" key="1">
    <source>
        <dbReference type="EMBL" id="EFK96208.1"/>
    </source>
</evidence>
<reference evidence="1" key="2">
    <citation type="journal article" date="2011" name="Microb. Ecol.">
        <title>Taxonomic and Functional Metagenomic Profiling of the Microbial Community in the Anoxic Sediment of a Sub-saline Shallow Lake (Laguna de Carrizo, Central Spain).</title>
        <authorList>
            <person name="Ferrer M."/>
            <person name="Guazzaroni M.E."/>
            <person name="Richter M."/>
            <person name="Garcia-Salamanca A."/>
            <person name="Yarza P."/>
            <person name="Suarez-Suarez A."/>
            <person name="Solano J."/>
            <person name="Alcaide M."/>
            <person name="van Dillewijn P."/>
            <person name="Molina-Henares M.A."/>
            <person name="Lopez-Cortes N."/>
            <person name="Al-Ramahi Y."/>
            <person name="Guerrero C."/>
            <person name="Acosta A."/>
            <person name="de Eugenio L.I."/>
            <person name="Martinez V."/>
            <person name="Marques S."/>
            <person name="Rojo F."/>
            <person name="Santero E."/>
            <person name="Genilloud O."/>
            <person name="Perez-Perez J."/>
            <person name="Rossello-Mora R."/>
            <person name="Ramos J.L."/>
        </authorList>
    </citation>
    <scope>NUCLEOTIDE SEQUENCE</scope>
</reference>
<dbReference type="AlphaFoldDB" id="D9PJQ7"/>